<protein>
    <submittedName>
        <fullName evidence="1">Uncharacterized protein</fullName>
    </submittedName>
</protein>
<organism evidence="1 2">
    <name type="scientific">Laetiporus sulphureus 93-53</name>
    <dbReference type="NCBI Taxonomy" id="1314785"/>
    <lineage>
        <taxon>Eukaryota</taxon>
        <taxon>Fungi</taxon>
        <taxon>Dikarya</taxon>
        <taxon>Basidiomycota</taxon>
        <taxon>Agaricomycotina</taxon>
        <taxon>Agaricomycetes</taxon>
        <taxon>Polyporales</taxon>
        <taxon>Laetiporus</taxon>
    </lineage>
</organism>
<sequence>MQLLPAFNDIILVLEENTDQIFFMNVTLLQSQCQLPYCGDIPPSPECAISDWTSFVRLADPPVLMPAPPSRIPILHSELCERAKLDRSHTAVALSLSPTLDITEVVPLAAVLLEYPIAYVPISSDQSSFLAGVPLDVYTCALVQPFRDDGRTAKVTQEHILMRFSCPCGIGQREAELSPSRTTERLKDRFGGRLSGAGCSDDLIVRHTMETHDRVSL</sequence>
<dbReference type="Proteomes" id="UP000076871">
    <property type="component" value="Unassembled WGS sequence"/>
</dbReference>
<proteinExistence type="predicted"/>
<gene>
    <name evidence="1" type="ORF">LAESUDRAFT_695733</name>
</gene>
<evidence type="ECO:0000313" key="1">
    <source>
        <dbReference type="EMBL" id="KZT09131.1"/>
    </source>
</evidence>
<evidence type="ECO:0000313" key="2">
    <source>
        <dbReference type="Proteomes" id="UP000076871"/>
    </source>
</evidence>
<name>A0A165FL14_9APHY</name>
<keyword evidence="2" id="KW-1185">Reference proteome</keyword>
<dbReference type="RefSeq" id="XP_040766871.1">
    <property type="nucleotide sequence ID" value="XM_040906250.1"/>
</dbReference>
<dbReference type="GeneID" id="63823279"/>
<dbReference type="OrthoDB" id="3267419at2759"/>
<reference evidence="1 2" key="1">
    <citation type="journal article" date="2016" name="Mol. Biol. Evol.">
        <title>Comparative Genomics of Early-Diverging Mushroom-Forming Fungi Provides Insights into the Origins of Lignocellulose Decay Capabilities.</title>
        <authorList>
            <person name="Nagy L.G."/>
            <person name="Riley R."/>
            <person name="Tritt A."/>
            <person name="Adam C."/>
            <person name="Daum C."/>
            <person name="Floudas D."/>
            <person name="Sun H."/>
            <person name="Yadav J.S."/>
            <person name="Pangilinan J."/>
            <person name="Larsson K.H."/>
            <person name="Matsuura K."/>
            <person name="Barry K."/>
            <person name="Labutti K."/>
            <person name="Kuo R."/>
            <person name="Ohm R.A."/>
            <person name="Bhattacharya S.S."/>
            <person name="Shirouzu T."/>
            <person name="Yoshinaga Y."/>
            <person name="Martin F.M."/>
            <person name="Grigoriev I.V."/>
            <person name="Hibbett D.S."/>
        </authorList>
    </citation>
    <scope>NUCLEOTIDE SEQUENCE [LARGE SCALE GENOMIC DNA]</scope>
    <source>
        <strain evidence="1 2">93-53</strain>
    </source>
</reference>
<accession>A0A165FL14</accession>
<dbReference type="EMBL" id="KV427612">
    <property type="protein sequence ID" value="KZT09131.1"/>
    <property type="molecule type" value="Genomic_DNA"/>
</dbReference>
<dbReference type="AlphaFoldDB" id="A0A165FL14"/>
<dbReference type="InParanoid" id="A0A165FL14"/>